<organism evidence="2 3">
    <name type="scientific">Bacteroides cellulosilyticus</name>
    <dbReference type="NCBI Taxonomy" id="246787"/>
    <lineage>
        <taxon>Bacteria</taxon>
        <taxon>Pseudomonadati</taxon>
        <taxon>Bacteroidota</taxon>
        <taxon>Bacteroidia</taxon>
        <taxon>Bacteroidales</taxon>
        <taxon>Bacteroidaceae</taxon>
        <taxon>Bacteroides</taxon>
    </lineage>
</organism>
<dbReference type="AlphaFoldDB" id="A0A0P0FLB5"/>
<protein>
    <recommendedName>
        <fullName evidence="4">Phage holin family protein</fullName>
    </recommendedName>
</protein>
<name>A0A0P0FLB5_9BACE</name>
<evidence type="ECO:0008006" key="4">
    <source>
        <dbReference type="Google" id="ProtNLM"/>
    </source>
</evidence>
<dbReference type="InterPro" id="IPR009937">
    <property type="entry name" value="Phage_holin_3_6"/>
</dbReference>
<evidence type="ECO:0000313" key="2">
    <source>
        <dbReference type="EMBL" id="ALJ58176.1"/>
    </source>
</evidence>
<dbReference type="Pfam" id="PF07332">
    <property type="entry name" value="Phage_holin_3_6"/>
    <property type="match status" value="1"/>
</dbReference>
<dbReference type="eggNOG" id="ENOG5033623">
    <property type="taxonomic scope" value="Bacteria"/>
</dbReference>
<keyword evidence="1" id="KW-1133">Transmembrane helix</keyword>
<keyword evidence="1" id="KW-0472">Membrane</keyword>
<evidence type="ECO:0000256" key="1">
    <source>
        <dbReference type="SAM" id="Phobius"/>
    </source>
</evidence>
<feature type="transmembrane region" description="Helical" evidence="1">
    <location>
        <begin position="40"/>
        <end position="70"/>
    </location>
</feature>
<gene>
    <name evidence="2" type="ORF">BcellWH2_00914</name>
</gene>
<dbReference type="STRING" id="246787.BcellWH2_00914"/>
<reference evidence="2 3" key="1">
    <citation type="journal article" date="2015" name="Science">
        <title>Genetic determinants of in vivo fitness and diet responsiveness in multiple human gut Bacteroides.</title>
        <authorList>
            <person name="Wu M."/>
            <person name="McNulty N.P."/>
            <person name="Rodionov D.A."/>
            <person name="Khoroshkin M.S."/>
            <person name="Griffin N.W."/>
            <person name="Cheng J."/>
            <person name="Latreille P."/>
            <person name="Kerstetter R.A."/>
            <person name="Terrapon N."/>
            <person name="Henrissat B."/>
            <person name="Osterman A.L."/>
            <person name="Gordon J.I."/>
        </authorList>
    </citation>
    <scope>NUCLEOTIDE SEQUENCE [LARGE SCALE GENOMIC DNA]</scope>
    <source>
        <strain evidence="2 3">WH2</strain>
    </source>
</reference>
<dbReference type="KEGG" id="bcel:BcellWH2_00914"/>
<dbReference type="Proteomes" id="UP000061809">
    <property type="component" value="Chromosome"/>
</dbReference>
<dbReference type="PATRIC" id="fig|246787.4.peg.944"/>
<proteinExistence type="predicted"/>
<sequence length="122" mass="13950">MMFADDRSIENLQQLFVEFKKYLKLQKEYTKLEITEKLSILLSALVLLSVVIILGMVALFYLSFALAYILDPLVGGLMVSFSIIAAFHLLLVLLVITFRKKLIINPMVNFIAGLFFENDNEK</sequence>
<accession>A0A0P0FLB5</accession>
<dbReference type="EMBL" id="CP012801">
    <property type="protein sequence ID" value="ALJ58176.1"/>
    <property type="molecule type" value="Genomic_DNA"/>
</dbReference>
<feature type="transmembrane region" description="Helical" evidence="1">
    <location>
        <begin position="76"/>
        <end position="98"/>
    </location>
</feature>
<evidence type="ECO:0000313" key="3">
    <source>
        <dbReference type="Proteomes" id="UP000061809"/>
    </source>
</evidence>
<keyword evidence="1" id="KW-0812">Transmembrane</keyword>